<dbReference type="AlphaFoldDB" id="C4G8K4"/>
<dbReference type="eggNOG" id="COG0010">
    <property type="taxonomic scope" value="Bacteria"/>
</dbReference>
<sequence length="315" mass="35573">MTADFTVMSMSGVYEGQEFCLGANANFLDMTDIPGTNCYCDEGAKIEIKRRLEESNAYETPVHFLDSGNYHYLSLFYLERIEEDFELLLLDNHPDMQAPSFGEVTSCGGWVREALYRLPHLKKLYLYGIEDILLRQIAQEEPVDPRVVLLRSWQAVNDNGNSINDNGNSIKEGAQAPGDFDARRDPWKLVVEEDVRERLKADSKVESCRQAKEENSGRQREKERKRPDGKQEGRPLYISLDKDVLRLGDAFCNWSQGVTSIGEIEELLAFCYASRRLLGLDICGEISVLEQSLGDDIGAQARNDALNAKLAELCS</sequence>
<feature type="region of interest" description="Disordered" evidence="1">
    <location>
        <begin position="161"/>
        <end position="181"/>
    </location>
</feature>
<dbReference type="RefSeq" id="WP_006905339.1">
    <property type="nucleotide sequence ID" value="NZ_GG665866.1"/>
</dbReference>
<feature type="region of interest" description="Disordered" evidence="1">
    <location>
        <begin position="206"/>
        <end position="234"/>
    </location>
</feature>
<feature type="compositionally biased region" description="Low complexity" evidence="1">
    <location>
        <begin position="161"/>
        <end position="170"/>
    </location>
</feature>
<organism evidence="2 3">
    <name type="scientific">Shuttleworthella satelles DSM 14600</name>
    <dbReference type="NCBI Taxonomy" id="626523"/>
    <lineage>
        <taxon>Bacteria</taxon>
        <taxon>Bacillati</taxon>
        <taxon>Bacillota</taxon>
        <taxon>Clostridia</taxon>
        <taxon>Lachnospirales</taxon>
        <taxon>Lachnospiraceae</taxon>
        <taxon>Shuttleworthella</taxon>
    </lineage>
</organism>
<proteinExistence type="predicted"/>
<dbReference type="EMBL" id="ACIP02000001">
    <property type="protein sequence ID" value="EEP28951.1"/>
    <property type="molecule type" value="Genomic_DNA"/>
</dbReference>
<dbReference type="SUPFAM" id="SSF52768">
    <property type="entry name" value="Arginase/deacetylase"/>
    <property type="match status" value="1"/>
</dbReference>
<accession>C4G8K4</accession>
<keyword evidence="3" id="KW-1185">Reference proteome</keyword>
<evidence type="ECO:0000256" key="1">
    <source>
        <dbReference type="SAM" id="MobiDB-lite"/>
    </source>
</evidence>
<evidence type="ECO:0008006" key="4">
    <source>
        <dbReference type="Google" id="ProtNLM"/>
    </source>
</evidence>
<name>C4G8K4_9FIRM</name>
<feature type="compositionally biased region" description="Basic and acidic residues" evidence="1">
    <location>
        <begin position="206"/>
        <end position="233"/>
    </location>
</feature>
<evidence type="ECO:0000313" key="2">
    <source>
        <dbReference type="EMBL" id="EEP28951.1"/>
    </source>
</evidence>
<dbReference type="HOGENOM" id="CLU_066809_1_0_9"/>
<dbReference type="InterPro" id="IPR023696">
    <property type="entry name" value="Ureohydrolase_dom_sf"/>
</dbReference>
<protein>
    <recommendedName>
        <fullName evidence="4">Arginase family protein</fullName>
    </recommendedName>
</protein>
<evidence type="ECO:0000313" key="3">
    <source>
        <dbReference type="Proteomes" id="UP000003494"/>
    </source>
</evidence>
<dbReference type="Proteomes" id="UP000003494">
    <property type="component" value="Unassembled WGS sequence"/>
</dbReference>
<reference evidence="2" key="1">
    <citation type="submission" date="2009-04" db="EMBL/GenBank/DDBJ databases">
        <authorList>
            <person name="Weinstock G."/>
            <person name="Sodergren E."/>
            <person name="Clifton S."/>
            <person name="Fulton L."/>
            <person name="Fulton B."/>
            <person name="Courtney L."/>
            <person name="Fronick C."/>
            <person name="Harrison M."/>
            <person name="Strong C."/>
            <person name="Farmer C."/>
            <person name="Delahaunty K."/>
            <person name="Markovic C."/>
            <person name="Hall O."/>
            <person name="Minx P."/>
            <person name="Tomlinson C."/>
            <person name="Mitreva M."/>
            <person name="Nelson J."/>
            <person name="Hou S."/>
            <person name="Wollam A."/>
            <person name="Pepin K.H."/>
            <person name="Johnson M."/>
            <person name="Bhonagiri V."/>
            <person name="Nash W.E."/>
            <person name="Warren W."/>
            <person name="Chinwalla A."/>
            <person name="Mardis E.R."/>
            <person name="Wilson R.K."/>
        </authorList>
    </citation>
    <scope>NUCLEOTIDE SEQUENCE [LARGE SCALE GENOMIC DNA]</scope>
    <source>
        <strain evidence="2">DSM 14600</strain>
    </source>
</reference>
<comment type="caution">
    <text evidence="2">The sequence shown here is derived from an EMBL/GenBank/DDBJ whole genome shotgun (WGS) entry which is preliminary data.</text>
</comment>
<dbReference type="STRING" id="626523.GCWU000342_00300"/>
<dbReference type="Gene3D" id="3.40.800.10">
    <property type="entry name" value="Ureohydrolase domain"/>
    <property type="match status" value="1"/>
</dbReference>
<gene>
    <name evidence="2" type="ORF">GCWU000342_00300</name>
</gene>